<feature type="region of interest" description="Disordered" evidence="7">
    <location>
        <begin position="99"/>
        <end position="130"/>
    </location>
</feature>
<keyword evidence="4 9" id="KW-0732">Signal</keyword>
<evidence type="ECO:0000256" key="1">
    <source>
        <dbReference type="ARBA" id="ARBA00004479"/>
    </source>
</evidence>
<feature type="transmembrane region" description="Helical" evidence="8">
    <location>
        <begin position="73"/>
        <end position="90"/>
    </location>
</feature>
<comment type="subcellular location">
    <subcellularLocation>
        <location evidence="1">Membrane</location>
        <topology evidence="1">Single-pass type I membrane protein</topology>
    </subcellularLocation>
</comment>
<evidence type="ECO:0000259" key="10">
    <source>
        <dbReference type="Pfam" id="PF20266"/>
    </source>
</evidence>
<name>A0A8B9SNS1_ANAPL</name>
<evidence type="ECO:0000256" key="8">
    <source>
        <dbReference type="SAM" id="Phobius"/>
    </source>
</evidence>
<comment type="similarity">
    <text evidence="2">Belongs to the ITPRIP family.</text>
</comment>
<sequence length="524" mass="60030">MALALLFVLTFLGFGPQKVGDELDADTKECMRQHMEMLQEHMTLFLLEIEKMERERPWHSSIQTVLLSVLLRWQFWFCIGILVFSFWYLWRVLKSIQEPDSSSDEESSSSDSSSSDDDDQGRALPNPNDANDLADYVAQRIYWPLPNPTIIRHQVLDVVEGLLDIYGSVIQKTFFPELQSAIGVGSAFEGWSPHEENIVYCLLIPMTAPRGHSFHTELGNEGDLLARNSSIRVELECTCEIKQASEDMLCFLHHSEEELEKQKPSLLDTLCTDSYLDAEKTAKWFQNFVKSAWVLTPQSQVYNVKVLPSTRSCKFQMTSATKRNITIEIIFGVQQGDSDIFLSSQRTEAILTPSTTWPQSCAVAEMKFIQHITTEAWFHTLHLKCMQVFARMLVGTSISTYFIKTVIMHLLTIIPLEMWHRDDFLLRLDDIVRYLQCCLEEKRLNHFFFGNEMIPDVIVLPPAFQFSGPVNLFECLEEDTYVSCLGKFTLLPVLSTDNKISPPKFGKLLSELFTHSPNFGTPPF</sequence>
<keyword evidence="5 8" id="KW-1133">Transmembrane helix</keyword>
<dbReference type="InterPro" id="IPR046906">
    <property type="entry name" value="Mab-21_HhH/H2TH-like"/>
</dbReference>
<keyword evidence="3 8" id="KW-0812">Transmembrane</keyword>
<organism evidence="11 12">
    <name type="scientific">Anas platyrhynchos</name>
    <name type="common">Mallard</name>
    <name type="synonym">Anas boschas</name>
    <dbReference type="NCBI Taxonomy" id="8839"/>
    <lineage>
        <taxon>Eukaryota</taxon>
        <taxon>Metazoa</taxon>
        <taxon>Chordata</taxon>
        <taxon>Craniata</taxon>
        <taxon>Vertebrata</taxon>
        <taxon>Euteleostomi</taxon>
        <taxon>Archelosauria</taxon>
        <taxon>Archosauria</taxon>
        <taxon>Dinosauria</taxon>
        <taxon>Saurischia</taxon>
        <taxon>Theropoda</taxon>
        <taxon>Coelurosauria</taxon>
        <taxon>Aves</taxon>
        <taxon>Neognathae</taxon>
        <taxon>Galloanserae</taxon>
        <taxon>Anseriformes</taxon>
        <taxon>Anatidae</taxon>
        <taxon>Anatinae</taxon>
        <taxon>Anas</taxon>
    </lineage>
</organism>
<dbReference type="SMART" id="SM01265">
    <property type="entry name" value="Mab-21"/>
    <property type="match status" value="1"/>
</dbReference>
<evidence type="ECO:0000256" key="2">
    <source>
        <dbReference type="ARBA" id="ARBA00005554"/>
    </source>
</evidence>
<dbReference type="InterPro" id="IPR024810">
    <property type="entry name" value="MAB21L/cGLR"/>
</dbReference>
<reference evidence="11" key="3">
    <citation type="submission" date="2025-09" db="UniProtKB">
        <authorList>
            <consortium name="Ensembl"/>
        </authorList>
    </citation>
    <scope>IDENTIFICATION</scope>
</reference>
<reference evidence="11" key="2">
    <citation type="submission" date="2025-08" db="UniProtKB">
        <authorList>
            <consortium name="Ensembl"/>
        </authorList>
    </citation>
    <scope>IDENTIFICATION</scope>
</reference>
<dbReference type="Ensembl" id="ENSAPLT00020009767.1">
    <property type="protein sequence ID" value="ENSAPLP00020009083.1"/>
    <property type="gene ID" value="ENSAPLG00020006687.1"/>
</dbReference>
<evidence type="ECO:0000313" key="11">
    <source>
        <dbReference type="Ensembl" id="ENSAPLP00020009083.1"/>
    </source>
</evidence>
<feature type="compositionally biased region" description="Acidic residues" evidence="7">
    <location>
        <begin position="101"/>
        <end position="119"/>
    </location>
</feature>
<evidence type="ECO:0000256" key="6">
    <source>
        <dbReference type="ARBA" id="ARBA00023136"/>
    </source>
</evidence>
<dbReference type="PANTHER" id="PTHR10656:SF40">
    <property type="entry name" value="INOSITOL 1,4,5-TRISPHOSPHATE RECEPTOR-INTERACTING PROTEIN-LIKE 1"/>
    <property type="match status" value="1"/>
</dbReference>
<evidence type="ECO:0000256" key="5">
    <source>
        <dbReference type="ARBA" id="ARBA00022989"/>
    </source>
</evidence>
<feature type="chain" id="PRO_5034860958" description="Mab-21-like HhH/H2TH-like domain-containing protein" evidence="9">
    <location>
        <begin position="21"/>
        <end position="524"/>
    </location>
</feature>
<evidence type="ECO:0000256" key="3">
    <source>
        <dbReference type="ARBA" id="ARBA00022692"/>
    </source>
</evidence>
<accession>A0A8B9SNS1</accession>
<evidence type="ECO:0000313" key="12">
    <source>
        <dbReference type="Proteomes" id="UP000694400"/>
    </source>
</evidence>
<evidence type="ECO:0000256" key="7">
    <source>
        <dbReference type="SAM" id="MobiDB-lite"/>
    </source>
</evidence>
<feature type="signal peptide" evidence="9">
    <location>
        <begin position="1"/>
        <end position="20"/>
    </location>
</feature>
<protein>
    <recommendedName>
        <fullName evidence="10">Mab-21-like HhH/H2TH-like domain-containing protein</fullName>
    </recommendedName>
</protein>
<dbReference type="Pfam" id="PF20266">
    <property type="entry name" value="Mab-21_C"/>
    <property type="match status" value="1"/>
</dbReference>
<reference evidence="11" key="1">
    <citation type="submission" date="2019-08" db="EMBL/GenBank/DDBJ databases">
        <title>Three high-quality genomes provides insights into domestication of ducks.</title>
        <authorList>
            <person name="Hou Z.C."/>
            <person name="Zhu F."/>
            <person name="Yin Z.T."/>
            <person name="Zhang F."/>
        </authorList>
    </citation>
    <scope>NUCLEOTIDE SEQUENCE [LARGE SCALE GENOMIC DNA]</scope>
</reference>
<dbReference type="AlphaFoldDB" id="A0A8B9SNS1"/>
<dbReference type="Gene3D" id="1.10.1410.40">
    <property type="match status" value="1"/>
</dbReference>
<evidence type="ECO:0000256" key="9">
    <source>
        <dbReference type="SAM" id="SignalP"/>
    </source>
</evidence>
<keyword evidence="6 8" id="KW-0472">Membrane</keyword>
<dbReference type="Proteomes" id="UP000694400">
    <property type="component" value="Chromosome 5"/>
</dbReference>
<evidence type="ECO:0000256" key="4">
    <source>
        <dbReference type="ARBA" id="ARBA00022729"/>
    </source>
</evidence>
<dbReference type="InterPro" id="IPR026250">
    <property type="entry name" value="ITPRIP-like"/>
</dbReference>
<dbReference type="PRINTS" id="PR02107">
    <property type="entry name" value="INOS145TPRIP"/>
</dbReference>
<dbReference type="PANTHER" id="PTHR10656">
    <property type="entry name" value="CELL FATE DETERMINING PROTEIN MAB21-RELATED"/>
    <property type="match status" value="1"/>
</dbReference>
<dbReference type="GO" id="GO:0016020">
    <property type="term" value="C:membrane"/>
    <property type="evidence" value="ECO:0007669"/>
    <property type="project" value="UniProtKB-SubCell"/>
</dbReference>
<proteinExistence type="inferred from homology"/>
<feature type="domain" description="Mab-21-like HhH/H2TH-like" evidence="10">
    <location>
        <begin position="396"/>
        <end position="449"/>
    </location>
</feature>